<evidence type="ECO:0000313" key="2">
    <source>
        <dbReference type="EMBL" id="OAF72054.1"/>
    </source>
</evidence>
<organism evidence="2 3">
    <name type="scientific">Intoshia linei</name>
    <dbReference type="NCBI Taxonomy" id="1819745"/>
    <lineage>
        <taxon>Eukaryota</taxon>
        <taxon>Metazoa</taxon>
        <taxon>Spiralia</taxon>
        <taxon>Lophotrochozoa</taxon>
        <taxon>Mesozoa</taxon>
        <taxon>Orthonectida</taxon>
        <taxon>Rhopaluridae</taxon>
        <taxon>Intoshia</taxon>
    </lineage>
</organism>
<feature type="chain" id="PRO_5013243952" evidence="1">
    <location>
        <begin position="16"/>
        <end position="72"/>
    </location>
</feature>
<evidence type="ECO:0000256" key="1">
    <source>
        <dbReference type="SAM" id="SignalP"/>
    </source>
</evidence>
<name>A0A177BET7_9BILA</name>
<proteinExistence type="predicted"/>
<dbReference type="Proteomes" id="UP000078046">
    <property type="component" value="Unassembled WGS sequence"/>
</dbReference>
<comment type="caution">
    <text evidence="2">The sequence shown here is derived from an EMBL/GenBank/DDBJ whole genome shotgun (WGS) entry which is preliminary data.</text>
</comment>
<sequence length="72" mass="8795">MNFRLFSNMIFLVIAINIGEDRFKDFLQANIRHGNYKGMLINTHKKYMKMPYDEDKYPPNRYRHPLMDYDFG</sequence>
<gene>
    <name evidence="2" type="ORF">A3Q56_00145</name>
</gene>
<dbReference type="EMBL" id="LWCA01000006">
    <property type="protein sequence ID" value="OAF72054.1"/>
    <property type="molecule type" value="Genomic_DNA"/>
</dbReference>
<keyword evidence="3" id="KW-1185">Reference proteome</keyword>
<protein>
    <submittedName>
        <fullName evidence="2">Uncharacterized protein</fullName>
    </submittedName>
</protein>
<keyword evidence="1" id="KW-0732">Signal</keyword>
<reference evidence="2 3" key="1">
    <citation type="submission" date="2016-04" db="EMBL/GenBank/DDBJ databases">
        <title>The genome of Intoshia linei affirms orthonectids as highly simplified spiralians.</title>
        <authorList>
            <person name="Mikhailov K.V."/>
            <person name="Slusarev G.S."/>
            <person name="Nikitin M.A."/>
            <person name="Logacheva M.D."/>
            <person name="Penin A."/>
            <person name="Aleoshin V."/>
            <person name="Panchin Y.V."/>
        </authorList>
    </citation>
    <scope>NUCLEOTIDE SEQUENCE [LARGE SCALE GENOMIC DNA]</scope>
    <source>
        <strain evidence="2">Intl2013</strain>
        <tissue evidence="2">Whole animal</tissue>
    </source>
</reference>
<dbReference type="AlphaFoldDB" id="A0A177BET7"/>
<feature type="signal peptide" evidence="1">
    <location>
        <begin position="1"/>
        <end position="15"/>
    </location>
</feature>
<evidence type="ECO:0000313" key="3">
    <source>
        <dbReference type="Proteomes" id="UP000078046"/>
    </source>
</evidence>
<accession>A0A177BET7</accession>